<keyword evidence="2" id="KW-0808">Transferase</keyword>
<evidence type="ECO:0000256" key="5">
    <source>
        <dbReference type="ARBA" id="ARBA00023157"/>
    </source>
</evidence>
<evidence type="ECO:0000256" key="6">
    <source>
        <dbReference type="SAM" id="SignalP"/>
    </source>
</evidence>
<organism evidence="7 8">
    <name type="scientific">Lymnaea stagnalis</name>
    <name type="common">Great pond snail</name>
    <name type="synonym">Helix stagnalis</name>
    <dbReference type="NCBI Taxonomy" id="6523"/>
    <lineage>
        <taxon>Eukaryota</taxon>
        <taxon>Metazoa</taxon>
        <taxon>Spiralia</taxon>
        <taxon>Lophotrochozoa</taxon>
        <taxon>Mollusca</taxon>
        <taxon>Gastropoda</taxon>
        <taxon>Heterobranchia</taxon>
        <taxon>Euthyneura</taxon>
        <taxon>Panpulmonata</taxon>
        <taxon>Hygrophila</taxon>
        <taxon>Lymnaeoidea</taxon>
        <taxon>Lymnaeidae</taxon>
        <taxon>Lymnaea</taxon>
    </lineage>
</organism>
<keyword evidence="3" id="KW-0378">Hydrolase</keyword>
<evidence type="ECO:0000256" key="4">
    <source>
        <dbReference type="ARBA" id="ARBA00023027"/>
    </source>
</evidence>
<evidence type="ECO:0000313" key="7">
    <source>
        <dbReference type="EMBL" id="CAL1539774.1"/>
    </source>
</evidence>
<keyword evidence="5" id="KW-1015">Disulfide bond</keyword>
<reference evidence="7 8" key="1">
    <citation type="submission" date="2024-04" db="EMBL/GenBank/DDBJ databases">
        <authorList>
            <consortium name="Genoscope - CEA"/>
            <person name="William W."/>
        </authorList>
    </citation>
    <scope>NUCLEOTIDE SEQUENCE [LARGE SCALE GENOMIC DNA]</scope>
</reference>
<dbReference type="GO" id="GO:0005886">
    <property type="term" value="C:plasma membrane"/>
    <property type="evidence" value="ECO:0007669"/>
    <property type="project" value="TreeGrafter"/>
</dbReference>
<name>A0AAV2I124_LYMST</name>
<evidence type="ECO:0000256" key="3">
    <source>
        <dbReference type="ARBA" id="ARBA00022801"/>
    </source>
</evidence>
<evidence type="ECO:0000256" key="2">
    <source>
        <dbReference type="ARBA" id="ARBA00022679"/>
    </source>
</evidence>
<protein>
    <recommendedName>
        <fullName evidence="9">ADP-ribosyl cyclase/cyclic ADP-ribose hydrolase</fullName>
    </recommendedName>
</protein>
<dbReference type="Pfam" id="PF02267">
    <property type="entry name" value="Rib_hydrolayse"/>
    <property type="match status" value="1"/>
</dbReference>
<gene>
    <name evidence="7" type="ORF">GSLYS_00013507001</name>
</gene>
<evidence type="ECO:0000313" key="8">
    <source>
        <dbReference type="Proteomes" id="UP001497497"/>
    </source>
</evidence>
<dbReference type="SUPFAM" id="SSF52309">
    <property type="entry name" value="N-(deoxy)ribosyltransferase-like"/>
    <property type="match status" value="1"/>
</dbReference>
<evidence type="ECO:0008006" key="9">
    <source>
        <dbReference type="Google" id="ProtNLM"/>
    </source>
</evidence>
<dbReference type="PANTHER" id="PTHR10912:SF7">
    <property type="entry name" value="ADP-RIBOSYL CYCLASE_CYCLIC ADP-RIBOSE HYDROLASE"/>
    <property type="match status" value="1"/>
</dbReference>
<dbReference type="GO" id="GO:0016849">
    <property type="term" value="F:phosphorus-oxygen lyase activity"/>
    <property type="evidence" value="ECO:0007669"/>
    <property type="project" value="TreeGrafter"/>
</dbReference>
<dbReference type="GO" id="GO:0061809">
    <property type="term" value="F:NAD+ nucleosidase activity, cyclic ADP-ribose generating"/>
    <property type="evidence" value="ECO:0007669"/>
    <property type="project" value="InterPro"/>
</dbReference>
<sequence>MGLLLLLPFFGVVCLVAGQSGPPGTTPNIQYVFEGRCWDYDETRYNGLLPRVQADCDTLWKLFFQSFSYHAPCAVNQTSYSPFLQAARQTLPQDKVMFWSGVYSLAHRFSENGVNYITLEDTLIGYLANSLVWCGQENPPGMNYSRCPDWSDCPSEASESFWAGASRTFASAAKGNVTLMVDGSNPNKPAYRRNSFFSKYELPSLDVSLVPALHVIVVHTLDKPKIETCGSGTLLDLKNDVTARGILFTCDDDPASVMHLLCADQPDSRECKLAAAHVNCELPYNSTQPGFNGQPDFLG</sequence>
<dbReference type="GO" id="GO:0016740">
    <property type="term" value="F:transferase activity"/>
    <property type="evidence" value="ECO:0007669"/>
    <property type="project" value="UniProtKB-KW"/>
</dbReference>
<feature type="chain" id="PRO_5043651607" description="ADP-ribosyl cyclase/cyclic ADP-ribose hydrolase" evidence="6">
    <location>
        <begin position="19"/>
        <end position="299"/>
    </location>
</feature>
<comment type="similarity">
    <text evidence="1">Belongs to the ADP-ribosyl cyclase family.</text>
</comment>
<proteinExistence type="inferred from homology"/>
<dbReference type="PANTHER" id="PTHR10912">
    <property type="entry name" value="ADP-RIBOSYL CYCLASE"/>
    <property type="match status" value="1"/>
</dbReference>
<comment type="caution">
    <text evidence="7">The sequence shown here is derived from an EMBL/GenBank/DDBJ whole genome shotgun (WGS) entry which is preliminary data.</text>
</comment>
<dbReference type="AlphaFoldDB" id="A0AAV2I124"/>
<evidence type="ECO:0000256" key="1">
    <source>
        <dbReference type="ARBA" id="ARBA00005406"/>
    </source>
</evidence>
<dbReference type="EMBL" id="CAXITT010000354">
    <property type="protein sequence ID" value="CAL1539774.1"/>
    <property type="molecule type" value="Genomic_DNA"/>
</dbReference>
<dbReference type="CDD" id="cd04759">
    <property type="entry name" value="Rib_hydrolase"/>
    <property type="match status" value="1"/>
</dbReference>
<keyword evidence="6" id="KW-0732">Signal</keyword>
<dbReference type="Gene3D" id="3.40.50.720">
    <property type="entry name" value="NAD(P)-binding Rossmann-like Domain"/>
    <property type="match status" value="1"/>
</dbReference>
<keyword evidence="8" id="KW-1185">Reference proteome</keyword>
<dbReference type="InterPro" id="IPR003193">
    <property type="entry name" value="ADP-ribosyl_cyclase"/>
</dbReference>
<dbReference type="Gene3D" id="1.20.82.10">
    <property type="entry name" value="ADP Ribosyl Cyclase, Chain A, domain 1"/>
    <property type="match status" value="1"/>
</dbReference>
<keyword evidence="4" id="KW-0520">NAD</keyword>
<accession>A0AAV2I124</accession>
<dbReference type="Proteomes" id="UP001497497">
    <property type="component" value="Unassembled WGS sequence"/>
</dbReference>
<feature type="signal peptide" evidence="6">
    <location>
        <begin position="1"/>
        <end position="18"/>
    </location>
</feature>